<dbReference type="EMBL" id="PYLS01000005">
    <property type="protein sequence ID" value="PST83351.1"/>
    <property type="molecule type" value="Genomic_DNA"/>
</dbReference>
<accession>A0A2T3HLU1</accession>
<dbReference type="Proteomes" id="UP000240912">
    <property type="component" value="Unassembled WGS sequence"/>
</dbReference>
<protein>
    <recommendedName>
        <fullName evidence="4">DUF3299 domain-containing protein</fullName>
    </recommendedName>
</protein>
<reference evidence="2 3" key="1">
    <citation type="submission" date="2018-03" db="EMBL/GenBank/DDBJ databases">
        <authorList>
            <person name="Keele B.F."/>
        </authorList>
    </citation>
    <scope>NUCLEOTIDE SEQUENCE [LARGE SCALE GENOMIC DNA]</scope>
    <source>
        <strain evidence="2 3">YL28-9</strain>
    </source>
</reference>
<sequence length="145" mass="16043">MKRPTALLICLLLIASGLSAQDIHTELMTPTWKKLALKHDKQVGKLKWVAVFPDELKALANKPVELPGYIYPTKATATFSEFLLSVVPIAQCPYCGTGDIPEMVVVRMKRPIAFDAEPVRLKGRLLINTSENGQPAFTLIEAELK</sequence>
<gene>
    <name evidence="2" type="ORF">C7T94_12290</name>
</gene>
<evidence type="ECO:0008006" key="4">
    <source>
        <dbReference type="Google" id="ProtNLM"/>
    </source>
</evidence>
<dbReference type="AlphaFoldDB" id="A0A2T3HLU1"/>
<evidence type="ECO:0000313" key="3">
    <source>
        <dbReference type="Proteomes" id="UP000240912"/>
    </source>
</evidence>
<keyword evidence="3" id="KW-1185">Reference proteome</keyword>
<keyword evidence="1" id="KW-0732">Signal</keyword>
<dbReference type="RefSeq" id="WP_107215611.1">
    <property type="nucleotide sequence ID" value="NZ_KZ686269.1"/>
</dbReference>
<organism evidence="2 3">
    <name type="scientific">Pedobacter yulinensis</name>
    <dbReference type="NCBI Taxonomy" id="2126353"/>
    <lineage>
        <taxon>Bacteria</taxon>
        <taxon>Pseudomonadati</taxon>
        <taxon>Bacteroidota</taxon>
        <taxon>Sphingobacteriia</taxon>
        <taxon>Sphingobacteriales</taxon>
        <taxon>Sphingobacteriaceae</taxon>
        <taxon>Pedobacter</taxon>
    </lineage>
</organism>
<feature type="chain" id="PRO_5015511999" description="DUF3299 domain-containing protein" evidence="1">
    <location>
        <begin position="21"/>
        <end position="145"/>
    </location>
</feature>
<evidence type="ECO:0000313" key="2">
    <source>
        <dbReference type="EMBL" id="PST83351.1"/>
    </source>
</evidence>
<feature type="signal peptide" evidence="1">
    <location>
        <begin position="1"/>
        <end position="20"/>
    </location>
</feature>
<name>A0A2T3HLU1_9SPHI</name>
<comment type="caution">
    <text evidence="2">The sequence shown here is derived from an EMBL/GenBank/DDBJ whole genome shotgun (WGS) entry which is preliminary data.</text>
</comment>
<proteinExistence type="predicted"/>
<dbReference type="Gene3D" id="2.40.50.870">
    <property type="entry name" value="Protein of unknown function (DUF3299)"/>
    <property type="match status" value="1"/>
</dbReference>
<dbReference type="OrthoDB" id="1348500at2"/>
<evidence type="ECO:0000256" key="1">
    <source>
        <dbReference type="SAM" id="SignalP"/>
    </source>
</evidence>